<name>A0A7S3PD23_9STRA</name>
<reference evidence="1" key="1">
    <citation type="submission" date="2021-01" db="EMBL/GenBank/DDBJ databases">
        <authorList>
            <person name="Corre E."/>
            <person name="Pelletier E."/>
            <person name="Niang G."/>
            <person name="Scheremetjew M."/>
            <person name="Finn R."/>
            <person name="Kale V."/>
            <person name="Holt S."/>
            <person name="Cochrane G."/>
            <person name="Meng A."/>
            <person name="Brown T."/>
            <person name="Cohen L."/>
        </authorList>
    </citation>
    <scope>NUCLEOTIDE SEQUENCE</scope>
    <source>
        <strain evidence="1">CCMP127</strain>
    </source>
</reference>
<dbReference type="EMBL" id="HBIM01022032">
    <property type="protein sequence ID" value="CAE0419571.1"/>
    <property type="molecule type" value="Transcribed_RNA"/>
</dbReference>
<accession>A0A7S3PD23</accession>
<organism evidence="1">
    <name type="scientific">Amphora coffeiformis</name>
    <dbReference type="NCBI Taxonomy" id="265554"/>
    <lineage>
        <taxon>Eukaryota</taxon>
        <taxon>Sar</taxon>
        <taxon>Stramenopiles</taxon>
        <taxon>Ochrophyta</taxon>
        <taxon>Bacillariophyta</taxon>
        <taxon>Bacillariophyceae</taxon>
        <taxon>Bacillariophycidae</taxon>
        <taxon>Thalassiophysales</taxon>
        <taxon>Catenulaceae</taxon>
        <taxon>Amphora</taxon>
    </lineage>
</organism>
<sequence>MDGAYLVIGTATPNLKGEGIPEPAVAAYVHQGFEATVCKKLKNSGFAVFADVRDCSFNFVYNPVKEAAMAKEGMPAKAGGDVVLAVA</sequence>
<dbReference type="AlphaFoldDB" id="A0A7S3PD23"/>
<gene>
    <name evidence="1" type="ORF">ACOF00016_LOCUS16393</name>
</gene>
<evidence type="ECO:0000313" key="1">
    <source>
        <dbReference type="EMBL" id="CAE0419571.1"/>
    </source>
</evidence>
<proteinExistence type="predicted"/>
<protein>
    <submittedName>
        <fullName evidence="1">Uncharacterized protein</fullName>
    </submittedName>
</protein>